<evidence type="ECO:0000256" key="1">
    <source>
        <dbReference type="ARBA" id="ARBA00022679"/>
    </source>
</evidence>
<protein>
    <submittedName>
        <fullName evidence="4">Sulfotransferase domain protein</fullName>
    </submittedName>
</protein>
<dbReference type="STRING" id="1891926.Fuma_04304"/>
<dbReference type="KEGG" id="fmr:Fuma_04304"/>
<dbReference type="OrthoDB" id="9797480at2"/>
<dbReference type="InterPro" id="IPR027417">
    <property type="entry name" value="P-loop_NTPase"/>
</dbReference>
<name>A0A1P8WKU4_9PLAN</name>
<dbReference type="PANTHER" id="PTHR10605:SF56">
    <property type="entry name" value="BIFUNCTIONAL HEPARAN SULFATE N-DEACETYLASE_N-SULFOTRANSFERASE"/>
    <property type="match status" value="1"/>
</dbReference>
<keyword evidence="2" id="KW-0325">Glycoprotein</keyword>
<accession>A0A1P8WKU4</accession>
<dbReference type="GO" id="GO:0008146">
    <property type="term" value="F:sulfotransferase activity"/>
    <property type="evidence" value="ECO:0007669"/>
    <property type="project" value="InterPro"/>
</dbReference>
<evidence type="ECO:0000313" key="5">
    <source>
        <dbReference type="Proteomes" id="UP000187735"/>
    </source>
</evidence>
<keyword evidence="1 4" id="KW-0808">Transferase</keyword>
<evidence type="ECO:0000259" key="3">
    <source>
        <dbReference type="Pfam" id="PF00685"/>
    </source>
</evidence>
<dbReference type="InterPro" id="IPR000863">
    <property type="entry name" value="Sulfotransferase_dom"/>
</dbReference>
<dbReference type="RefSeq" id="WP_158521092.1">
    <property type="nucleotide sequence ID" value="NZ_CP017641.1"/>
</dbReference>
<proteinExistence type="predicted"/>
<keyword evidence="5" id="KW-1185">Reference proteome</keyword>
<feature type="domain" description="Sulfotransferase" evidence="3">
    <location>
        <begin position="10"/>
        <end position="196"/>
    </location>
</feature>
<reference evidence="4 5" key="1">
    <citation type="journal article" date="2016" name="Front. Microbiol.">
        <title>Fuerstia marisgermanicae gen. nov., sp. nov., an Unusual Member of the Phylum Planctomycetes from the German Wadden Sea.</title>
        <authorList>
            <person name="Kohn T."/>
            <person name="Heuer A."/>
            <person name="Jogler M."/>
            <person name="Vollmers J."/>
            <person name="Boedeker C."/>
            <person name="Bunk B."/>
            <person name="Rast P."/>
            <person name="Borchert D."/>
            <person name="Glockner I."/>
            <person name="Freese H.M."/>
            <person name="Klenk H.P."/>
            <person name="Overmann J."/>
            <person name="Kaster A.K."/>
            <person name="Rohde M."/>
            <person name="Wiegand S."/>
            <person name="Jogler C."/>
        </authorList>
    </citation>
    <scope>NUCLEOTIDE SEQUENCE [LARGE SCALE GENOMIC DNA]</scope>
    <source>
        <strain evidence="4 5">NH11</strain>
    </source>
</reference>
<evidence type="ECO:0000313" key="4">
    <source>
        <dbReference type="EMBL" id="APZ94665.1"/>
    </source>
</evidence>
<sequence length="306" mass="34609">MTWSPTFIGIGAEKSATTWAWTMLNEHPSVCMSQPKELNYFNIDENFQRGASWYRKHFAIESARAGEISPLYMDDERVAGRIRDTYPDARILVMLRNPFGRAMSHLFHDASVLYGKVAELTKSDLQALASKDQKYVRRSCYAAALAPFLEAFPRDQIGIFLFEDVATDGLELAQNLYDFVGVDAAFVPEQYDQKVNESQDLRSVGLAKVMMSASRLARSFPPTRQAMNWVYRRTQLRETVIRWLLVDKGRPQIDFSEVFSPEATSLLDSDLQLLKELLPEVVPTSWLEGSPAERLPFGATPQPAAA</sequence>
<dbReference type="PANTHER" id="PTHR10605">
    <property type="entry name" value="HEPARAN SULFATE SULFOTRANSFERASE"/>
    <property type="match status" value="1"/>
</dbReference>
<organism evidence="4 5">
    <name type="scientific">Fuerstiella marisgermanici</name>
    <dbReference type="NCBI Taxonomy" id="1891926"/>
    <lineage>
        <taxon>Bacteria</taxon>
        <taxon>Pseudomonadati</taxon>
        <taxon>Planctomycetota</taxon>
        <taxon>Planctomycetia</taxon>
        <taxon>Planctomycetales</taxon>
        <taxon>Planctomycetaceae</taxon>
        <taxon>Fuerstiella</taxon>
    </lineage>
</organism>
<dbReference type="AlphaFoldDB" id="A0A1P8WKU4"/>
<evidence type="ECO:0000256" key="2">
    <source>
        <dbReference type="ARBA" id="ARBA00023180"/>
    </source>
</evidence>
<dbReference type="InterPro" id="IPR037359">
    <property type="entry name" value="NST/OST"/>
</dbReference>
<dbReference type="Proteomes" id="UP000187735">
    <property type="component" value="Chromosome"/>
</dbReference>
<dbReference type="EMBL" id="CP017641">
    <property type="protein sequence ID" value="APZ94665.1"/>
    <property type="molecule type" value="Genomic_DNA"/>
</dbReference>
<gene>
    <name evidence="4" type="ORF">Fuma_04304</name>
</gene>
<dbReference type="Gene3D" id="3.40.50.300">
    <property type="entry name" value="P-loop containing nucleotide triphosphate hydrolases"/>
    <property type="match status" value="1"/>
</dbReference>
<dbReference type="SUPFAM" id="SSF52540">
    <property type="entry name" value="P-loop containing nucleoside triphosphate hydrolases"/>
    <property type="match status" value="1"/>
</dbReference>
<dbReference type="Pfam" id="PF00685">
    <property type="entry name" value="Sulfotransfer_1"/>
    <property type="match status" value="1"/>
</dbReference>